<gene>
    <name evidence="2" type="ORF">SORBI_3007G162250</name>
</gene>
<keyword evidence="3" id="KW-1185">Reference proteome</keyword>
<sequence>MEKKTGVLYTFLFGTPIKSFNLTIICTLLERKAHELENVVSLAICCPFFFPQAHIYFKAWSAMMCGTCRGVRAGS</sequence>
<protein>
    <submittedName>
        <fullName evidence="2">Uncharacterized protein</fullName>
    </submittedName>
</protein>
<dbReference type="EMBL" id="CM000766">
    <property type="protein sequence ID" value="OQU80668.1"/>
    <property type="molecule type" value="Genomic_DNA"/>
</dbReference>
<name>A0A1Z5RA90_SORBI</name>
<proteinExistence type="predicted"/>
<keyword evidence="1" id="KW-0812">Transmembrane</keyword>
<dbReference type="Gramene" id="OQU80668">
    <property type="protein sequence ID" value="OQU80668"/>
    <property type="gene ID" value="SORBI_3007G162250"/>
</dbReference>
<dbReference type="Proteomes" id="UP000000768">
    <property type="component" value="Chromosome 7"/>
</dbReference>
<keyword evidence="1" id="KW-0472">Membrane</keyword>
<accession>A0A1Z5RA90</accession>
<reference evidence="2 3" key="1">
    <citation type="journal article" date="2009" name="Nature">
        <title>The Sorghum bicolor genome and the diversification of grasses.</title>
        <authorList>
            <person name="Paterson A.H."/>
            <person name="Bowers J.E."/>
            <person name="Bruggmann R."/>
            <person name="Dubchak I."/>
            <person name="Grimwood J."/>
            <person name="Gundlach H."/>
            <person name="Haberer G."/>
            <person name="Hellsten U."/>
            <person name="Mitros T."/>
            <person name="Poliakov A."/>
            <person name="Schmutz J."/>
            <person name="Spannagl M."/>
            <person name="Tang H."/>
            <person name="Wang X."/>
            <person name="Wicker T."/>
            <person name="Bharti A.K."/>
            <person name="Chapman J."/>
            <person name="Feltus F.A."/>
            <person name="Gowik U."/>
            <person name="Grigoriev I.V."/>
            <person name="Lyons E."/>
            <person name="Maher C.A."/>
            <person name="Martis M."/>
            <person name="Narechania A."/>
            <person name="Otillar R.P."/>
            <person name="Penning B.W."/>
            <person name="Salamov A.A."/>
            <person name="Wang Y."/>
            <person name="Zhang L."/>
            <person name="Carpita N.C."/>
            <person name="Freeling M."/>
            <person name="Gingle A.R."/>
            <person name="Hash C.T."/>
            <person name="Keller B."/>
            <person name="Klein P."/>
            <person name="Kresovich S."/>
            <person name="McCann M.C."/>
            <person name="Ming R."/>
            <person name="Peterson D.G."/>
            <person name="Mehboob-ur-Rahman"/>
            <person name="Ware D."/>
            <person name="Westhoff P."/>
            <person name="Mayer K.F."/>
            <person name="Messing J."/>
            <person name="Rokhsar D.S."/>
        </authorList>
    </citation>
    <scope>NUCLEOTIDE SEQUENCE [LARGE SCALE GENOMIC DNA]</scope>
    <source>
        <strain evidence="3">cv. BTx623</strain>
    </source>
</reference>
<keyword evidence="1" id="KW-1133">Transmembrane helix</keyword>
<dbReference type="InParanoid" id="A0A1Z5RA90"/>
<feature type="transmembrane region" description="Helical" evidence="1">
    <location>
        <begin position="6"/>
        <end position="29"/>
    </location>
</feature>
<evidence type="ECO:0000313" key="3">
    <source>
        <dbReference type="Proteomes" id="UP000000768"/>
    </source>
</evidence>
<dbReference type="AlphaFoldDB" id="A0A1Z5RA90"/>
<evidence type="ECO:0000256" key="1">
    <source>
        <dbReference type="SAM" id="Phobius"/>
    </source>
</evidence>
<organism evidence="2 3">
    <name type="scientific">Sorghum bicolor</name>
    <name type="common">Sorghum</name>
    <name type="synonym">Sorghum vulgare</name>
    <dbReference type="NCBI Taxonomy" id="4558"/>
    <lineage>
        <taxon>Eukaryota</taxon>
        <taxon>Viridiplantae</taxon>
        <taxon>Streptophyta</taxon>
        <taxon>Embryophyta</taxon>
        <taxon>Tracheophyta</taxon>
        <taxon>Spermatophyta</taxon>
        <taxon>Magnoliopsida</taxon>
        <taxon>Liliopsida</taxon>
        <taxon>Poales</taxon>
        <taxon>Poaceae</taxon>
        <taxon>PACMAD clade</taxon>
        <taxon>Panicoideae</taxon>
        <taxon>Andropogonodae</taxon>
        <taxon>Andropogoneae</taxon>
        <taxon>Sorghinae</taxon>
        <taxon>Sorghum</taxon>
    </lineage>
</organism>
<reference evidence="3" key="2">
    <citation type="journal article" date="2018" name="Plant J.">
        <title>The Sorghum bicolor reference genome: improved assembly, gene annotations, a transcriptome atlas, and signatures of genome organization.</title>
        <authorList>
            <person name="McCormick R.F."/>
            <person name="Truong S.K."/>
            <person name="Sreedasyam A."/>
            <person name="Jenkins J."/>
            <person name="Shu S."/>
            <person name="Sims D."/>
            <person name="Kennedy M."/>
            <person name="Amirebrahimi M."/>
            <person name="Weers B.D."/>
            <person name="McKinley B."/>
            <person name="Mattison A."/>
            <person name="Morishige D.T."/>
            <person name="Grimwood J."/>
            <person name="Schmutz J."/>
            <person name="Mullet J.E."/>
        </authorList>
    </citation>
    <scope>NUCLEOTIDE SEQUENCE [LARGE SCALE GENOMIC DNA]</scope>
    <source>
        <strain evidence="3">cv. BTx623</strain>
    </source>
</reference>
<evidence type="ECO:0000313" key="2">
    <source>
        <dbReference type="EMBL" id="OQU80668.1"/>
    </source>
</evidence>